<dbReference type="AlphaFoldDB" id="A0A066RZU0"/>
<dbReference type="InterPro" id="IPR037883">
    <property type="entry name" value="Knr4/Smi1-like_sf"/>
</dbReference>
<accession>A0A066RZU0</accession>
<dbReference type="Pfam" id="PF09346">
    <property type="entry name" value="SMI1_KNR4"/>
    <property type="match status" value="1"/>
</dbReference>
<dbReference type="InterPro" id="IPR018958">
    <property type="entry name" value="Knr4/Smi1-like_dom"/>
</dbReference>
<keyword evidence="3" id="KW-1185">Reference proteome</keyword>
<feature type="domain" description="Knr4/Smi1-like" evidence="1">
    <location>
        <begin position="29"/>
        <end position="157"/>
    </location>
</feature>
<dbReference type="EMBL" id="JMIB01000004">
    <property type="protein sequence ID" value="KDM93162.1"/>
    <property type="molecule type" value="Genomic_DNA"/>
</dbReference>
<evidence type="ECO:0000313" key="3">
    <source>
        <dbReference type="Proteomes" id="UP000027192"/>
    </source>
</evidence>
<dbReference type="STRING" id="1654360.EA58_02940"/>
<dbReference type="Proteomes" id="UP000027192">
    <property type="component" value="Unassembled WGS sequence"/>
</dbReference>
<sequence length="162" mass="18892">MRMIYFEMGSSRESLTPFHFEDIAEYMDEEFHGYSLPHLLIELLKRNNGGEPIQRYFKTQTNKYPIKIFYDVSGKGSILLHESTNIFENHIFYKDRFNSPYLLPIAETSFGDVVVLDYEGTPNDNPRVALWFHECDEHGVNSQPLEHIADDMASFLAMLTED</sequence>
<name>A0A066RZU0_9GAMM</name>
<protein>
    <recommendedName>
        <fullName evidence="1">Knr4/Smi1-like domain-containing protein</fullName>
    </recommendedName>
</protein>
<dbReference type="Gene3D" id="3.40.1580.10">
    <property type="entry name" value="SMI1/KNR4-like"/>
    <property type="match status" value="1"/>
</dbReference>
<dbReference type="SUPFAM" id="SSF160631">
    <property type="entry name" value="SMI1/KNR4-like"/>
    <property type="match status" value="1"/>
</dbReference>
<comment type="caution">
    <text evidence="2">The sequence shown here is derived from an EMBL/GenBank/DDBJ whole genome shotgun (WGS) entry which is preliminary data.</text>
</comment>
<proteinExistence type="predicted"/>
<gene>
    <name evidence="2" type="ORF">EA58_02940</name>
</gene>
<evidence type="ECO:0000259" key="1">
    <source>
        <dbReference type="Pfam" id="PF09346"/>
    </source>
</evidence>
<evidence type="ECO:0000313" key="2">
    <source>
        <dbReference type="EMBL" id="KDM93162.1"/>
    </source>
</evidence>
<reference evidence="2 3" key="1">
    <citation type="submission" date="2014-04" db="EMBL/GenBank/DDBJ databases">
        <title>Draft genome sequence of Photobacterium halotolerans S2753: a solonamide, ngercheumicin and holomycin producer.</title>
        <authorList>
            <person name="Machado H.R."/>
            <person name="Gram L."/>
        </authorList>
    </citation>
    <scope>NUCLEOTIDE SEQUENCE [LARGE SCALE GENOMIC DNA]</scope>
    <source>
        <strain evidence="2 3">S2753</strain>
    </source>
</reference>
<organism evidence="2 3">
    <name type="scientific">Photobacterium galatheae</name>
    <dbReference type="NCBI Taxonomy" id="1654360"/>
    <lineage>
        <taxon>Bacteria</taxon>
        <taxon>Pseudomonadati</taxon>
        <taxon>Pseudomonadota</taxon>
        <taxon>Gammaproteobacteria</taxon>
        <taxon>Vibrionales</taxon>
        <taxon>Vibrionaceae</taxon>
        <taxon>Photobacterium</taxon>
    </lineage>
</organism>